<dbReference type="InterPro" id="IPR000601">
    <property type="entry name" value="PKD_dom"/>
</dbReference>
<dbReference type="EMBL" id="FORM01000010">
    <property type="protein sequence ID" value="SFJ57212.1"/>
    <property type="molecule type" value="Genomic_DNA"/>
</dbReference>
<dbReference type="SUPFAM" id="SSF49299">
    <property type="entry name" value="PKD domain"/>
    <property type="match status" value="1"/>
</dbReference>
<keyword evidence="1" id="KW-0732">Signal</keyword>
<feature type="signal peptide" evidence="1">
    <location>
        <begin position="1"/>
        <end position="18"/>
    </location>
</feature>
<feature type="domain" description="PKD" evidence="2">
    <location>
        <begin position="70"/>
        <end position="130"/>
    </location>
</feature>
<dbReference type="AlphaFoldDB" id="A0A1I3SGR7"/>
<dbReference type="Proteomes" id="UP000199559">
    <property type="component" value="Unassembled WGS sequence"/>
</dbReference>
<dbReference type="Pfam" id="PF18911">
    <property type="entry name" value="PKD_4"/>
    <property type="match status" value="1"/>
</dbReference>
<evidence type="ECO:0000313" key="4">
    <source>
        <dbReference type="Proteomes" id="UP000199559"/>
    </source>
</evidence>
<dbReference type="InterPro" id="IPR013783">
    <property type="entry name" value="Ig-like_fold"/>
</dbReference>
<dbReference type="STRING" id="1144750.SAMN05443431_11047"/>
<dbReference type="SMART" id="SM00089">
    <property type="entry name" value="PKD"/>
    <property type="match status" value="1"/>
</dbReference>
<dbReference type="InterPro" id="IPR035986">
    <property type="entry name" value="PKD_dom_sf"/>
</dbReference>
<dbReference type="PROSITE" id="PS51257">
    <property type="entry name" value="PROKAR_LIPOPROTEIN"/>
    <property type="match status" value="1"/>
</dbReference>
<accession>A0A1I3SGR7</accession>
<protein>
    <submittedName>
        <fullName evidence="3">PKD domain-containing protein</fullName>
    </submittedName>
</protein>
<sequence>MKKQVKKIIWIATSIVMAASIQSCDEFEKFEPIGANSIADATPPTASFSYSQGEGTNGDEWMNYSFGNLSASSTTYSWDLGNGTTSTEFEPTTVYPAEGMYTVTLTASDDLGVSSTFTETIEVVEPEVPLAIVPTIGEQGFEDGSDACGTAADGRDCWRNSDLGGVIQITSSPVHEGSQAAKFPSAGDRVAYQELTVSPNSDYTLTYFYTLKTNNPGSITVSVLAGGGHTDLTTALAATIEDFEGSDQTSSNDYVAANVMFNSGANSTISILVTNQGEEARIDNFAIMAN</sequence>
<dbReference type="Gene3D" id="2.60.40.10">
    <property type="entry name" value="Immunoglobulins"/>
    <property type="match status" value="1"/>
</dbReference>
<proteinExistence type="predicted"/>
<dbReference type="Gene3D" id="2.60.120.260">
    <property type="entry name" value="Galactose-binding domain-like"/>
    <property type="match status" value="1"/>
</dbReference>
<dbReference type="CDD" id="cd00146">
    <property type="entry name" value="PKD"/>
    <property type="match status" value="1"/>
</dbReference>
<evidence type="ECO:0000313" key="3">
    <source>
        <dbReference type="EMBL" id="SFJ57212.1"/>
    </source>
</evidence>
<feature type="chain" id="PRO_5011510081" evidence="1">
    <location>
        <begin position="19"/>
        <end position="290"/>
    </location>
</feature>
<dbReference type="InterPro" id="IPR022409">
    <property type="entry name" value="PKD/Chitinase_dom"/>
</dbReference>
<keyword evidence="4" id="KW-1185">Reference proteome</keyword>
<organism evidence="3 4">
    <name type="scientific">Olleya namhaensis</name>
    <dbReference type="NCBI Taxonomy" id="1144750"/>
    <lineage>
        <taxon>Bacteria</taxon>
        <taxon>Pseudomonadati</taxon>
        <taxon>Bacteroidota</taxon>
        <taxon>Flavobacteriia</taxon>
        <taxon>Flavobacteriales</taxon>
        <taxon>Flavobacteriaceae</taxon>
    </lineage>
</organism>
<dbReference type="RefSeq" id="WP_090841875.1">
    <property type="nucleotide sequence ID" value="NZ_FORM01000010.1"/>
</dbReference>
<dbReference type="PROSITE" id="PS50093">
    <property type="entry name" value="PKD"/>
    <property type="match status" value="1"/>
</dbReference>
<evidence type="ECO:0000256" key="1">
    <source>
        <dbReference type="SAM" id="SignalP"/>
    </source>
</evidence>
<gene>
    <name evidence="3" type="ORF">SAMN05443431_11047</name>
</gene>
<reference evidence="4" key="1">
    <citation type="submission" date="2016-10" db="EMBL/GenBank/DDBJ databases">
        <authorList>
            <person name="Varghese N."/>
            <person name="Submissions S."/>
        </authorList>
    </citation>
    <scope>NUCLEOTIDE SEQUENCE [LARGE SCALE GENOMIC DNA]</scope>
    <source>
        <strain evidence="4">DSM 28881</strain>
    </source>
</reference>
<evidence type="ECO:0000259" key="2">
    <source>
        <dbReference type="PROSITE" id="PS50093"/>
    </source>
</evidence>
<name>A0A1I3SGR7_9FLAO</name>